<evidence type="ECO:0000313" key="2">
    <source>
        <dbReference type="EMBL" id="PNP57242.1"/>
    </source>
</evidence>
<evidence type="ECO:0000256" key="1">
    <source>
        <dbReference type="SAM" id="MobiDB-lite"/>
    </source>
</evidence>
<dbReference type="OrthoDB" id="2985014at2759"/>
<dbReference type="Proteomes" id="UP000236290">
    <property type="component" value="Unassembled WGS sequence"/>
</dbReference>
<protein>
    <submittedName>
        <fullName evidence="2">Uncharacterized protein</fullName>
    </submittedName>
</protein>
<organism evidence="2 3">
    <name type="scientific">Trichoderma harzianum</name>
    <name type="common">Hypocrea lixii</name>
    <dbReference type="NCBI Taxonomy" id="5544"/>
    <lineage>
        <taxon>Eukaryota</taxon>
        <taxon>Fungi</taxon>
        <taxon>Dikarya</taxon>
        <taxon>Ascomycota</taxon>
        <taxon>Pezizomycotina</taxon>
        <taxon>Sordariomycetes</taxon>
        <taxon>Hypocreomycetidae</taxon>
        <taxon>Hypocreales</taxon>
        <taxon>Hypocreaceae</taxon>
        <taxon>Trichoderma</taxon>
    </lineage>
</organism>
<evidence type="ECO:0000313" key="3">
    <source>
        <dbReference type="Proteomes" id="UP000236290"/>
    </source>
</evidence>
<gene>
    <name evidence="2" type="ORF">THARTR1_02772</name>
</gene>
<comment type="caution">
    <text evidence="2">The sequence shown here is derived from an EMBL/GenBank/DDBJ whole genome shotgun (WGS) entry which is preliminary data.</text>
</comment>
<feature type="region of interest" description="Disordered" evidence="1">
    <location>
        <begin position="1"/>
        <end position="34"/>
    </location>
</feature>
<proteinExistence type="predicted"/>
<dbReference type="EMBL" id="MTYI01000030">
    <property type="protein sequence ID" value="PNP57242.1"/>
    <property type="molecule type" value="Genomic_DNA"/>
</dbReference>
<name>A0A2K0UHI0_TRIHA</name>
<sequence>MSEKREEKQQGSFANNTLQEDSDVSLSGEEQPEWSLADELRVRTKYVE</sequence>
<accession>A0A2K0UHI0</accession>
<dbReference type="AlphaFoldDB" id="A0A2K0UHI0"/>
<reference evidence="2 3" key="1">
    <citation type="submission" date="2017-02" db="EMBL/GenBank/DDBJ databases">
        <title>Genomes of Trichoderma spp. with biocontrol activity.</title>
        <authorList>
            <person name="Gardiner D."/>
            <person name="Kazan K."/>
            <person name="Vos C."/>
            <person name="Harvey P."/>
        </authorList>
    </citation>
    <scope>NUCLEOTIDE SEQUENCE [LARGE SCALE GENOMIC DNA]</scope>
    <source>
        <strain evidence="2 3">Tr1</strain>
    </source>
</reference>
<feature type="compositionally biased region" description="Polar residues" evidence="1">
    <location>
        <begin position="10"/>
        <end position="19"/>
    </location>
</feature>